<dbReference type="CDD" id="cd07185">
    <property type="entry name" value="OmpA_C-like"/>
    <property type="match status" value="1"/>
</dbReference>
<keyword evidence="3" id="KW-1003">Cell membrane</keyword>
<dbReference type="RefSeq" id="WP_179928804.1">
    <property type="nucleotide sequence ID" value="NZ_JACCDF010000001.1"/>
</dbReference>
<name>A0A7Z0LI70_9GAMM</name>
<evidence type="ECO:0000256" key="1">
    <source>
        <dbReference type="ARBA" id="ARBA00004162"/>
    </source>
</evidence>
<comment type="caution">
    <text evidence="10">The sequence shown here is derived from an EMBL/GenBank/DDBJ whole genome shotgun (WGS) entry which is preliminary data.</text>
</comment>
<reference evidence="10 11" key="1">
    <citation type="journal article" date="2015" name="Int. J. Syst. Evol. Microbiol.">
        <title>Halomonas salicampi sp. nov., a halotolerant and alkalitolerant bacterium isolated from a saltern soil.</title>
        <authorList>
            <person name="Lee J.C."/>
            <person name="Kim Y.S."/>
            <person name="Yun B.S."/>
            <person name="Whang K.S."/>
        </authorList>
    </citation>
    <scope>NUCLEOTIDE SEQUENCE [LARGE SCALE GENOMIC DNA]</scope>
    <source>
        <strain evidence="10 11">BH103</strain>
    </source>
</reference>
<keyword evidence="11" id="KW-1185">Reference proteome</keyword>
<dbReference type="Gene3D" id="3.30.1330.60">
    <property type="entry name" value="OmpA-like domain"/>
    <property type="match status" value="1"/>
</dbReference>
<dbReference type="InterPro" id="IPR025713">
    <property type="entry name" value="MotB-like_N_dom"/>
</dbReference>
<dbReference type="InterPro" id="IPR050330">
    <property type="entry name" value="Bact_OuterMem_StrucFunc"/>
</dbReference>
<evidence type="ECO:0000256" key="2">
    <source>
        <dbReference type="ARBA" id="ARBA00008914"/>
    </source>
</evidence>
<dbReference type="Pfam" id="PF13677">
    <property type="entry name" value="MotB_plug"/>
    <property type="match status" value="1"/>
</dbReference>
<comment type="similarity">
    <text evidence="2">Belongs to the MotB family.</text>
</comment>
<feature type="region of interest" description="Disordered" evidence="8">
    <location>
        <begin position="277"/>
        <end position="299"/>
    </location>
</feature>
<dbReference type="GO" id="GO:0005886">
    <property type="term" value="C:plasma membrane"/>
    <property type="evidence" value="ECO:0007669"/>
    <property type="project" value="UniProtKB-SubCell"/>
</dbReference>
<evidence type="ECO:0000313" key="10">
    <source>
        <dbReference type="EMBL" id="NYS59474.1"/>
    </source>
</evidence>
<dbReference type="AlphaFoldDB" id="A0A7Z0LI70"/>
<evidence type="ECO:0000313" key="11">
    <source>
        <dbReference type="Proteomes" id="UP000586119"/>
    </source>
</evidence>
<sequence length="325" mass="36039">MSDNKSNVPQWMVTYADLMTLLLCFFVLLLSFAEVDAEKFRRIAGELSKAFGVQRDIEAMQIPKGTSAALDQFSPAVPDRTLLDQIRQQTMEEQPHLESMRQILEAQRRQQTLEVAEEIRTLLEDTGNSEVTSVEVDGFRVVIRIQERGSFMSGSDNVTSSFAELLVDMSDIFAGLPGTVAIEGHTDNVPIRTARFDSNWDLSAMRAASVANILLLNDELAAERLVVQGFADTEPRAANDTAQGRAQNRRVEINIDLSEATEERGERRIDELAANEPQDPLLNVAPPEDGGEALDDLTSQDATQEQIENAVQETIEGLNPFFPSQ</sequence>
<evidence type="ECO:0000259" key="9">
    <source>
        <dbReference type="PROSITE" id="PS51123"/>
    </source>
</evidence>
<feature type="domain" description="OmpA-like" evidence="9">
    <location>
        <begin position="138"/>
        <end position="259"/>
    </location>
</feature>
<dbReference type="Pfam" id="PF00691">
    <property type="entry name" value="OmpA"/>
    <property type="match status" value="1"/>
</dbReference>
<accession>A0A7Z0LI70</accession>
<evidence type="ECO:0000256" key="6">
    <source>
        <dbReference type="ARBA" id="ARBA00023136"/>
    </source>
</evidence>
<dbReference type="InterPro" id="IPR006665">
    <property type="entry name" value="OmpA-like"/>
</dbReference>
<keyword evidence="5" id="KW-1133">Transmembrane helix</keyword>
<dbReference type="PROSITE" id="PS51123">
    <property type="entry name" value="OMPA_2"/>
    <property type="match status" value="1"/>
</dbReference>
<dbReference type="PANTHER" id="PTHR30329:SF21">
    <property type="entry name" value="LIPOPROTEIN YIAD-RELATED"/>
    <property type="match status" value="1"/>
</dbReference>
<protein>
    <submittedName>
        <fullName evidence="10">OmpA family protein</fullName>
    </submittedName>
</protein>
<comment type="subcellular location">
    <subcellularLocation>
        <location evidence="1">Cell membrane</location>
        <topology evidence="1">Single-pass membrane protein</topology>
    </subcellularLocation>
</comment>
<evidence type="ECO:0000256" key="7">
    <source>
        <dbReference type="PROSITE-ProRule" id="PRU00473"/>
    </source>
</evidence>
<gene>
    <name evidence="10" type="ORF">HZS81_01670</name>
</gene>
<dbReference type="SUPFAM" id="SSF103088">
    <property type="entry name" value="OmpA-like"/>
    <property type="match status" value="1"/>
</dbReference>
<evidence type="ECO:0000256" key="4">
    <source>
        <dbReference type="ARBA" id="ARBA00022692"/>
    </source>
</evidence>
<dbReference type="EMBL" id="JACCDF010000001">
    <property type="protein sequence ID" value="NYS59474.1"/>
    <property type="molecule type" value="Genomic_DNA"/>
</dbReference>
<evidence type="ECO:0000256" key="3">
    <source>
        <dbReference type="ARBA" id="ARBA00022475"/>
    </source>
</evidence>
<evidence type="ECO:0000256" key="8">
    <source>
        <dbReference type="SAM" id="MobiDB-lite"/>
    </source>
</evidence>
<dbReference type="Proteomes" id="UP000586119">
    <property type="component" value="Unassembled WGS sequence"/>
</dbReference>
<proteinExistence type="inferred from homology"/>
<dbReference type="PANTHER" id="PTHR30329">
    <property type="entry name" value="STATOR ELEMENT OF FLAGELLAR MOTOR COMPLEX"/>
    <property type="match status" value="1"/>
</dbReference>
<keyword evidence="4" id="KW-0812">Transmembrane</keyword>
<organism evidence="10 11">
    <name type="scientific">Vreelandella salicampi</name>
    <dbReference type="NCBI Taxonomy" id="1449798"/>
    <lineage>
        <taxon>Bacteria</taxon>
        <taxon>Pseudomonadati</taxon>
        <taxon>Pseudomonadota</taxon>
        <taxon>Gammaproteobacteria</taxon>
        <taxon>Oceanospirillales</taxon>
        <taxon>Halomonadaceae</taxon>
        <taxon>Vreelandella</taxon>
    </lineage>
</organism>
<evidence type="ECO:0000256" key="5">
    <source>
        <dbReference type="ARBA" id="ARBA00022989"/>
    </source>
</evidence>
<dbReference type="InterPro" id="IPR036737">
    <property type="entry name" value="OmpA-like_sf"/>
</dbReference>
<keyword evidence="6 7" id="KW-0472">Membrane</keyword>